<dbReference type="InterPro" id="IPR010737">
    <property type="entry name" value="4-carb_acid_sugar_kinase_N"/>
</dbReference>
<dbReference type="Pfam" id="PF07005">
    <property type="entry name" value="SBD_N"/>
    <property type="match status" value="1"/>
</dbReference>
<dbReference type="EMBL" id="FWFT01000003">
    <property type="protein sequence ID" value="SLN38325.1"/>
    <property type="molecule type" value="Genomic_DNA"/>
</dbReference>
<reference evidence="2 3" key="1">
    <citation type="submission" date="2017-03" db="EMBL/GenBank/DDBJ databases">
        <authorList>
            <person name="Afonso C.L."/>
            <person name="Miller P.J."/>
            <person name="Scott M.A."/>
            <person name="Spackman E."/>
            <person name="Goraichik I."/>
            <person name="Dimitrov K.M."/>
            <person name="Suarez D.L."/>
            <person name="Swayne D.E."/>
        </authorList>
    </citation>
    <scope>NUCLEOTIDE SEQUENCE [LARGE SCALE GENOMIC DNA]</scope>
    <source>
        <strain evidence="2 3">CECT 8397</strain>
    </source>
</reference>
<keyword evidence="3" id="KW-1185">Reference proteome</keyword>
<gene>
    <name evidence="2" type="ORF">PSJ8397_01881</name>
</gene>
<accession>A0A1Y5SI28</accession>
<dbReference type="AlphaFoldDB" id="A0A1Y5SI28"/>
<dbReference type="Proteomes" id="UP000193623">
    <property type="component" value="Unassembled WGS sequence"/>
</dbReference>
<organism evidence="2 3">
    <name type="scientific">Pseudooctadecabacter jejudonensis</name>
    <dbReference type="NCBI Taxonomy" id="1391910"/>
    <lineage>
        <taxon>Bacteria</taxon>
        <taxon>Pseudomonadati</taxon>
        <taxon>Pseudomonadota</taxon>
        <taxon>Alphaproteobacteria</taxon>
        <taxon>Rhodobacterales</taxon>
        <taxon>Paracoccaceae</taxon>
        <taxon>Pseudooctadecabacter</taxon>
    </lineage>
</organism>
<dbReference type="SUPFAM" id="SSF142764">
    <property type="entry name" value="YgbK-like"/>
    <property type="match status" value="1"/>
</dbReference>
<protein>
    <recommendedName>
        <fullName evidence="1">Four-carbon acid sugar kinase N-terminal domain-containing protein</fullName>
    </recommendedName>
</protein>
<name>A0A1Y5SI28_9RHOB</name>
<feature type="domain" description="Four-carbon acid sugar kinase N-terminal" evidence="1">
    <location>
        <begin position="3"/>
        <end position="76"/>
    </location>
</feature>
<sequence>MKIGVIADDFTGASDKALTLAEAGMSTAQFIGVPPHLADAALEAGGVALKSRTAPVEDAVTLSLAACEWLLPQGQRSSAARCPRRATSS</sequence>
<evidence type="ECO:0000313" key="2">
    <source>
        <dbReference type="EMBL" id="SLN38325.1"/>
    </source>
</evidence>
<proteinExistence type="predicted"/>
<evidence type="ECO:0000313" key="3">
    <source>
        <dbReference type="Proteomes" id="UP000193623"/>
    </source>
</evidence>
<dbReference type="Gene3D" id="3.40.50.10840">
    <property type="entry name" value="Putative sugar-binding, N-terminal domain"/>
    <property type="match status" value="1"/>
</dbReference>
<dbReference type="InterPro" id="IPR037051">
    <property type="entry name" value="4-carb_acid_sugar_kinase_N_sf"/>
</dbReference>
<evidence type="ECO:0000259" key="1">
    <source>
        <dbReference type="Pfam" id="PF07005"/>
    </source>
</evidence>
<dbReference type="RefSeq" id="WP_235000663.1">
    <property type="nucleotide sequence ID" value="NZ_FWFT01000003.1"/>
</dbReference>